<dbReference type="CDD" id="cd00093">
    <property type="entry name" value="HTH_XRE"/>
    <property type="match status" value="1"/>
</dbReference>
<evidence type="ECO:0000313" key="6">
    <source>
        <dbReference type="Proteomes" id="UP000043764"/>
    </source>
</evidence>
<dbReference type="PANTHER" id="PTHR46797">
    <property type="entry name" value="HTH-TYPE TRANSCRIPTIONAL REGULATOR"/>
    <property type="match status" value="1"/>
</dbReference>
<dbReference type="InterPro" id="IPR001387">
    <property type="entry name" value="Cro/C1-type_HTH"/>
</dbReference>
<evidence type="ECO:0000256" key="1">
    <source>
        <dbReference type="ARBA" id="ARBA00023015"/>
    </source>
</evidence>
<dbReference type="Proteomes" id="UP000043764">
    <property type="component" value="Unassembled WGS sequence"/>
</dbReference>
<dbReference type="GO" id="GO:0005829">
    <property type="term" value="C:cytosol"/>
    <property type="evidence" value="ECO:0007669"/>
    <property type="project" value="TreeGrafter"/>
</dbReference>
<dbReference type="GO" id="GO:0003677">
    <property type="term" value="F:DNA binding"/>
    <property type="evidence" value="ECO:0007669"/>
    <property type="project" value="UniProtKB-KW"/>
</dbReference>
<evidence type="ECO:0000259" key="4">
    <source>
        <dbReference type="PROSITE" id="PS50943"/>
    </source>
</evidence>
<evidence type="ECO:0000313" key="5">
    <source>
        <dbReference type="EMBL" id="CRL10809.1"/>
    </source>
</evidence>
<keyword evidence="1" id="KW-0805">Transcription regulation</keyword>
<accession>A0A0H5D1B3</accession>
<dbReference type="GO" id="GO:0003700">
    <property type="term" value="F:DNA-binding transcription factor activity"/>
    <property type="evidence" value="ECO:0007669"/>
    <property type="project" value="TreeGrafter"/>
</dbReference>
<name>A0A0H5D1B3_9RHOB</name>
<dbReference type="InterPro" id="IPR050807">
    <property type="entry name" value="TransReg_Diox_bact_type"/>
</dbReference>
<keyword evidence="2" id="KW-0238">DNA-binding</keyword>
<dbReference type="SUPFAM" id="SSF47413">
    <property type="entry name" value="lambda repressor-like DNA-binding domains"/>
    <property type="match status" value="1"/>
</dbReference>
<feature type="domain" description="HTH cro/C1-type" evidence="4">
    <location>
        <begin position="13"/>
        <end position="67"/>
    </location>
</feature>
<sequence length="119" mass="13074">MPHEIDIYVGTMIRQTRRLRGMSQKQLANEIGIKFQQVQKYEAGANRVSASRLWQIANVLEMPLVELFPAANGPETGPTELSPAETRLLLAYRGCDSAGQNAINRVVEGVNALLPALAE</sequence>
<reference evidence="6" key="1">
    <citation type="submission" date="2015-05" db="EMBL/GenBank/DDBJ databases">
        <authorList>
            <person name="Rodrigo-Torres Lidia"/>
            <person name="Arahal R.David."/>
        </authorList>
    </citation>
    <scope>NUCLEOTIDE SEQUENCE [LARGE SCALE GENOMIC DNA]</scope>
    <source>
        <strain evidence="6">CECT 7321</strain>
    </source>
</reference>
<dbReference type="InterPro" id="IPR010982">
    <property type="entry name" value="Lambda_DNA-bd_dom_sf"/>
</dbReference>
<organism evidence="5 6">
    <name type="scientific">Phaeobacter italicus</name>
    <dbReference type="NCBI Taxonomy" id="481446"/>
    <lineage>
        <taxon>Bacteria</taxon>
        <taxon>Pseudomonadati</taxon>
        <taxon>Pseudomonadota</taxon>
        <taxon>Alphaproteobacteria</taxon>
        <taxon>Rhodobacterales</taxon>
        <taxon>Roseobacteraceae</taxon>
        <taxon>Phaeobacter</taxon>
    </lineage>
</organism>
<keyword evidence="3" id="KW-0804">Transcription</keyword>
<keyword evidence="6" id="KW-1185">Reference proteome</keyword>
<dbReference type="PROSITE" id="PS50943">
    <property type="entry name" value="HTH_CROC1"/>
    <property type="match status" value="1"/>
</dbReference>
<dbReference type="PANTHER" id="PTHR46797:SF23">
    <property type="entry name" value="HTH-TYPE TRANSCRIPTIONAL REGULATOR SUTR"/>
    <property type="match status" value="1"/>
</dbReference>
<protein>
    <submittedName>
        <fullName evidence="5">Anaerobic benzoate catabolism transcriptional regulator</fullName>
    </submittedName>
</protein>
<evidence type="ECO:0000256" key="2">
    <source>
        <dbReference type="ARBA" id="ARBA00023125"/>
    </source>
</evidence>
<dbReference type="Pfam" id="PF01381">
    <property type="entry name" value="HTH_3"/>
    <property type="match status" value="1"/>
</dbReference>
<dbReference type="EMBL" id="CVRL01000016">
    <property type="protein sequence ID" value="CRL10809.1"/>
    <property type="molecule type" value="Genomic_DNA"/>
</dbReference>
<dbReference type="AlphaFoldDB" id="A0A0H5D1B3"/>
<dbReference type="RefSeq" id="WP_046210933.1">
    <property type="nucleotide sequence ID" value="NZ_CVRL01000016.1"/>
</dbReference>
<gene>
    <name evidence="5" type="ORF">NIT7321_01657</name>
</gene>
<evidence type="ECO:0000256" key="3">
    <source>
        <dbReference type="ARBA" id="ARBA00023163"/>
    </source>
</evidence>
<dbReference type="SMART" id="SM00530">
    <property type="entry name" value="HTH_XRE"/>
    <property type="match status" value="1"/>
</dbReference>
<proteinExistence type="predicted"/>
<dbReference type="Gene3D" id="1.10.260.40">
    <property type="entry name" value="lambda repressor-like DNA-binding domains"/>
    <property type="match status" value="1"/>
</dbReference>